<dbReference type="PANTHER" id="PTHR34293:SF1">
    <property type="entry name" value="HTH-TYPE TRANSCRIPTIONAL REGULATOR TRMBL2"/>
    <property type="match status" value="1"/>
</dbReference>
<dbReference type="PANTHER" id="PTHR34293">
    <property type="entry name" value="HTH-TYPE TRANSCRIPTIONAL REGULATOR TRMBL2"/>
    <property type="match status" value="1"/>
</dbReference>
<proteinExistence type="predicted"/>
<sequence>MLDALGLSAQDEAVYTAVLRLPHLGVAGLAEHLSLTEADVRAALENLIDLALIRTGPAGALQAVRPQAGLTALLLKAEAEIATRQHQIEATRAAVAAIATAYHAHDTRESVTRLDDIDVVRERLVELAAGAQVECASFTPGGAQSAATIAAEAPLNRQALQRGVRIRNLYQDSFRNDPVTLAHAREMAGHGSQSRTVASLPLRMVIVDRRTVLIPIDPDNPGAGAVEIETPGIVRAMCALFEHVWSTATPIGDDPPRDDRGLSPQERELLRLLSIGHTDEYAARQLGVSLRSVQRMMALVSERVGASSRFQVGVEACRRGWI</sequence>
<gene>
    <name evidence="2" type="ORF">GCM10009682_18190</name>
</gene>
<dbReference type="InterPro" id="IPR000792">
    <property type="entry name" value="Tscrpt_reg_LuxR_C"/>
</dbReference>
<evidence type="ECO:0000313" key="2">
    <source>
        <dbReference type="EMBL" id="GAA1796863.1"/>
    </source>
</evidence>
<organism evidence="2 3">
    <name type="scientific">Luedemannella flava</name>
    <dbReference type="NCBI Taxonomy" id="349316"/>
    <lineage>
        <taxon>Bacteria</taxon>
        <taxon>Bacillati</taxon>
        <taxon>Actinomycetota</taxon>
        <taxon>Actinomycetes</taxon>
        <taxon>Micromonosporales</taxon>
        <taxon>Micromonosporaceae</taxon>
        <taxon>Luedemannella</taxon>
    </lineage>
</organism>
<keyword evidence="3" id="KW-1185">Reference proteome</keyword>
<name>A0ABN2LQT9_9ACTN</name>
<dbReference type="PROSITE" id="PS50043">
    <property type="entry name" value="HTH_LUXR_2"/>
    <property type="match status" value="1"/>
</dbReference>
<dbReference type="SUPFAM" id="SSF46894">
    <property type="entry name" value="C-terminal effector domain of the bipartite response regulators"/>
    <property type="match status" value="1"/>
</dbReference>
<feature type="domain" description="HTH luxR-type" evidence="1">
    <location>
        <begin position="255"/>
        <end position="320"/>
    </location>
</feature>
<dbReference type="SMART" id="SM00421">
    <property type="entry name" value="HTH_LUXR"/>
    <property type="match status" value="1"/>
</dbReference>
<dbReference type="InterPro" id="IPR036388">
    <property type="entry name" value="WH-like_DNA-bd_sf"/>
</dbReference>
<comment type="caution">
    <text evidence="2">The sequence shown here is derived from an EMBL/GenBank/DDBJ whole genome shotgun (WGS) entry which is preliminary data.</text>
</comment>
<dbReference type="InterPro" id="IPR051797">
    <property type="entry name" value="TrmB-like"/>
</dbReference>
<protein>
    <submittedName>
        <fullName evidence="2">Helix-turn-helix transcriptional regulator</fullName>
    </submittedName>
</protein>
<dbReference type="RefSeq" id="WP_344128343.1">
    <property type="nucleotide sequence ID" value="NZ_BAAALT010000045.1"/>
</dbReference>
<dbReference type="Proteomes" id="UP001500218">
    <property type="component" value="Unassembled WGS sequence"/>
</dbReference>
<accession>A0ABN2LQT9</accession>
<dbReference type="Gene3D" id="1.10.10.10">
    <property type="entry name" value="Winged helix-like DNA-binding domain superfamily/Winged helix DNA-binding domain"/>
    <property type="match status" value="1"/>
</dbReference>
<reference evidence="2 3" key="1">
    <citation type="journal article" date="2019" name="Int. J. Syst. Evol. Microbiol.">
        <title>The Global Catalogue of Microorganisms (GCM) 10K type strain sequencing project: providing services to taxonomists for standard genome sequencing and annotation.</title>
        <authorList>
            <consortium name="The Broad Institute Genomics Platform"/>
            <consortium name="The Broad Institute Genome Sequencing Center for Infectious Disease"/>
            <person name="Wu L."/>
            <person name="Ma J."/>
        </authorList>
    </citation>
    <scope>NUCLEOTIDE SEQUENCE [LARGE SCALE GENOMIC DNA]</scope>
    <source>
        <strain evidence="2 3">JCM 13250</strain>
    </source>
</reference>
<dbReference type="InterPro" id="IPR016032">
    <property type="entry name" value="Sig_transdc_resp-reg_C-effctor"/>
</dbReference>
<evidence type="ECO:0000259" key="1">
    <source>
        <dbReference type="PROSITE" id="PS50043"/>
    </source>
</evidence>
<evidence type="ECO:0000313" key="3">
    <source>
        <dbReference type="Proteomes" id="UP001500218"/>
    </source>
</evidence>
<dbReference type="EMBL" id="BAAALT010000045">
    <property type="protein sequence ID" value="GAA1796863.1"/>
    <property type="molecule type" value="Genomic_DNA"/>
</dbReference>